<gene>
    <name evidence="1" type="ORF">BO94DRAFT_581937</name>
</gene>
<reference evidence="1 2" key="1">
    <citation type="submission" date="2016-12" db="EMBL/GenBank/DDBJ databases">
        <title>The genomes of Aspergillus section Nigri reveals drivers in fungal speciation.</title>
        <authorList>
            <consortium name="DOE Joint Genome Institute"/>
            <person name="Vesth T.C."/>
            <person name="Nybo J."/>
            <person name="Theobald S."/>
            <person name="Brandl J."/>
            <person name="Frisvad J.C."/>
            <person name="Nielsen K.F."/>
            <person name="Lyhne E.K."/>
            <person name="Kogle M.E."/>
            <person name="Kuo A."/>
            <person name="Riley R."/>
            <person name="Clum A."/>
            <person name="Nolan M."/>
            <person name="Lipzen A."/>
            <person name="Salamov A."/>
            <person name="Henrissat B."/>
            <person name="Wiebenga A."/>
            <person name="De Vries R.P."/>
            <person name="Grigoriev I.V."/>
            <person name="Mortensen U.H."/>
            <person name="Andersen M.R."/>
            <person name="Baker S.E."/>
        </authorList>
    </citation>
    <scope>NUCLEOTIDE SEQUENCE [LARGE SCALE GENOMIC DNA]</scope>
    <source>
        <strain evidence="1 2">CBS 115572</strain>
    </source>
</reference>
<proteinExistence type="predicted"/>
<evidence type="ECO:0000313" key="1">
    <source>
        <dbReference type="EMBL" id="PWY94544.1"/>
    </source>
</evidence>
<dbReference type="RefSeq" id="XP_025471305.1">
    <property type="nucleotide sequence ID" value="XM_025615443.1"/>
</dbReference>
<comment type="caution">
    <text evidence="1">The sequence shown here is derived from an EMBL/GenBank/DDBJ whole genome shotgun (WGS) entry which is preliminary data.</text>
</comment>
<name>A0A317X7G6_9EURO</name>
<dbReference type="Proteomes" id="UP000246702">
    <property type="component" value="Unassembled WGS sequence"/>
</dbReference>
<dbReference type="OrthoDB" id="5549573at2759"/>
<evidence type="ECO:0000313" key="2">
    <source>
        <dbReference type="Proteomes" id="UP000246702"/>
    </source>
</evidence>
<accession>A0A317X7G6</accession>
<organism evidence="1 2">
    <name type="scientific">Aspergillus sclerotioniger CBS 115572</name>
    <dbReference type="NCBI Taxonomy" id="1450535"/>
    <lineage>
        <taxon>Eukaryota</taxon>
        <taxon>Fungi</taxon>
        <taxon>Dikarya</taxon>
        <taxon>Ascomycota</taxon>
        <taxon>Pezizomycotina</taxon>
        <taxon>Eurotiomycetes</taxon>
        <taxon>Eurotiomycetidae</taxon>
        <taxon>Eurotiales</taxon>
        <taxon>Aspergillaceae</taxon>
        <taxon>Aspergillus</taxon>
        <taxon>Aspergillus subgen. Circumdati</taxon>
    </lineage>
</organism>
<evidence type="ECO:0008006" key="3">
    <source>
        <dbReference type="Google" id="ProtNLM"/>
    </source>
</evidence>
<dbReference type="GeneID" id="37117586"/>
<protein>
    <recommendedName>
        <fullName evidence="3">Endonuclease/exonuclease/phosphatase domain-containing protein</fullName>
    </recommendedName>
</protein>
<sequence length="281" mass="32275">MAMKVSEWPVLAASVRKSEPPHERALDLQYNASALLRHLENPPGRSWWQGHEALDAEIKALYRRRYAISRFNVVRIDRCPLSELIEEAQIIVKLGDTDGVARFCRMISRNIFAKAEKLAAAKFVAVRQLKSRHLSLNIHSAAETARQHPAQARRLWKNTDIRTLTWNIVFHSMQVRSIDLTRPEVIIKALLTTYNANLDLWLGPCITTWERAGRQITMDLVFDTSDLMSRMIVCETVPAVHTDSNHLLIGTIINLDTPLARPKPRRNWKAVDTKKMREFVN</sequence>
<keyword evidence="2" id="KW-1185">Reference proteome</keyword>
<dbReference type="AlphaFoldDB" id="A0A317X7G6"/>
<dbReference type="EMBL" id="MSFK01000004">
    <property type="protein sequence ID" value="PWY94544.1"/>
    <property type="molecule type" value="Genomic_DNA"/>
</dbReference>